<gene>
    <name evidence="1" type="ORF">CTI12_AA514230</name>
</gene>
<comment type="caution">
    <text evidence="1">The sequence shown here is derived from an EMBL/GenBank/DDBJ whole genome shotgun (WGS) entry which is preliminary data.</text>
</comment>
<organism evidence="1 2">
    <name type="scientific">Artemisia annua</name>
    <name type="common">Sweet wormwood</name>
    <dbReference type="NCBI Taxonomy" id="35608"/>
    <lineage>
        <taxon>Eukaryota</taxon>
        <taxon>Viridiplantae</taxon>
        <taxon>Streptophyta</taxon>
        <taxon>Embryophyta</taxon>
        <taxon>Tracheophyta</taxon>
        <taxon>Spermatophyta</taxon>
        <taxon>Magnoliopsida</taxon>
        <taxon>eudicotyledons</taxon>
        <taxon>Gunneridae</taxon>
        <taxon>Pentapetalae</taxon>
        <taxon>asterids</taxon>
        <taxon>campanulids</taxon>
        <taxon>Asterales</taxon>
        <taxon>Asteraceae</taxon>
        <taxon>Asteroideae</taxon>
        <taxon>Anthemideae</taxon>
        <taxon>Artemisiinae</taxon>
        <taxon>Artemisia</taxon>
    </lineage>
</organism>
<evidence type="ECO:0000313" key="1">
    <source>
        <dbReference type="EMBL" id="PWA45818.1"/>
    </source>
</evidence>
<name>A0A2U1L9Y7_ARTAN</name>
<keyword evidence="2" id="KW-1185">Reference proteome</keyword>
<accession>A0A2U1L9Y7</accession>
<dbReference type="STRING" id="35608.A0A2U1L9Y7"/>
<protein>
    <submittedName>
        <fullName evidence="1">Uncharacterized protein</fullName>
    </submittedName>
</protein>
<dbReference type="AlphaFoldDB" id="A0A2U1L9Y7"/>
<dbReference type="EMBL" id="PKPP01010581">
    <property type="protein sequence ID" value="PWA45818.1"/>
    <property type="molecule type" value="Genomic_DNA"/>
</dbReference>
<dbReference type="OrthoDB" id="2020015at2759"/>
<dbReference type="Proteomes" id="UP000245207">
    <property type="component" value="Unassembled WGS sequence"/>
</dbReference>
<reference evidence="1 2" key="1">
    <citation type="journal article" date="2018" name="Mol. Plant">
        <title>The genome of Artemisia annua provides insight into the evolution of Asteraceae family and artemisinin biosynthesis.</title>
        <authorList>
            <person name="Shen Q."/>
            <person name="Zhang L."/>
            <person name="Liao Z."/>
            <person name="Wang S."/>
            <person name="Yan T."/>
            <person name="Shi P."/>
            <person name="Liu M."/>
            <person name="Fu X."/>
            <person name="Pan Q."/>
            <person name="Wang Y."/>
            <person name="Lv Z."/>
            <person name="Lu X."/>
            <person name="Zhang F."/>
            <person name="Jiang W."/>
            <person name="Ma Y."/>
            <person name="Chen M."/>
            <person name="Hao X."/>
            <person name="Li L."/>
            <person name="Tang Y."/>
            <person name="Lv G."/>
            <person name="Zhou Y."/>
            <person name="Sun X."/>
            <person name="Brodelius P.E."/>
            <person name="Rose J.K.C."/>
            <person name="Tang K."/>
        </authorList>
    </citation>
    <scope>NUCLEOTIDE SEQUENCE [LARGE SCALE GENOMIC DNA]</scope>
    <source>
        <strain evidence="2">cv. Huhao1</strain>
        <tissue evidence="1">Leaf</tissue>
    </source>
</reference>
<sequence>MEKNKMIEETAVEWHHMLTGEVPSSLLNKNLVSNYMGNANLSCGKIGMWFAEAVARYEGILSSTGPRARLLRKLLTWTGRIASMSKKIFNLDSKSTASKANLRFVLDSLSWAYYHHLRILCDAIYCLQSANVDVFLMIQARLCEGVGAVCEVAGGGRR</sequence>
<proteinExistence type="predicted"/>
<evidence type="ECO:0000313" key="2">
    <source>
        <dbReference type="Proteomes" id="UP000245207"/>
    </source>
</evidence>